<proteinExistence type="inferred from homology"/>
<dbReference type="GO" id="GO:0005506">
    <property type="term" value="F:iron ion binding"/>
    <property type="evidence" value="ECO:0007669"/>
    <property type="project" value="InterPro"/>
</dbReference>
<evidence type="ECO:0000256" key="1">
    <source>
        <dbReference type="ARBA" id="ARBA00001971"/>
    </source>
</evidence>
<dbReference type="GO" id="GO:0004497">
    <property type="term" value="F:monooxygenase activity"/>
    <property type="evidence" value="ECO:0007669"/>
    <property type="project" value="UniProtKB-KW"/>
</dbReference>
<reference evidence="10" key="1">
    <citation type="journal article" date="2013" name="BMC Microbiol.">
        <title>Taxonomy and evolution of bacteriochlorophyll a-containing members of the OM60/NOR5 clade of marine gammaproteobacteria: description of Luminiphilus syltensis gen. nov., sp. nov., reclassification of Haliea rubra as Pseudohaliea rubra gen. nov., comb. nov., and emendation of Chromatocurvus halotolerans.</title>
        <authorList>
            <person name="Spring S."/>
            <person name="Riedel T."/>
            <person name="Sproer C."/>
            <person name="Yan S."/>
            <person name="Harder J."/>
            <person name="Fuchs B.M."/>
        </authorList>
    </citation>
    <scope>NUCLEOTIDE SEQUENCE [LARGE SCALE GENOMIC DNA]</scope>
    <source>
        <strain evidence="10">NOR51-B</strain>
    </source>
</reference>
<evidence type="ECO:0000256" key="4">
    <source>
        <dbReference type="ARBA" id="ARBA00022723"/>
    </source>
</evidence>
<dbReference type="SUPFAM" id="SSF48264">
    <property type="entry name" value="Cytochrome P450"/>
    <property type="match status" value="1"/>
</dbReference>
<evidence type="ECO:0000256" key="8">
    <source>
        <dbReference type="RuleBase" id="RU000461"/>
    </source>
</evidence>
<dbReference type="OrthoDB" id="7052847at2"/>
<comment type="similarity">
    <text evidence="2 8">Belongs to the cytochrome P450 family.</text>
</comment>
<dbReference type="Proteomes" id="UP000004699">
    <property type="component" value="Unassembled WGS sequence"/>
</dbReference>
<keyword evidence="10" id="KW-1185">Reference proteome</keyword>
<dbReference type="GO" id="GO:0020037">
    <property type="term" value="F:heme binding"/>
    <property type="evidence" value="ECO:0007669"/>
    <property type="project" value="InterPro"/>
</dbReference>
<organism evidence="9 10">
    <name type="scientific">Luminiphilus syltensis NOR5-1B</name>
    <dbReference type="NCBI Taxonomy" id="565045"/>
    <lineage>
        <taxon>Bacteria</taxon>
        <taxon>Pseudomonadati</taxon>
        <taxon>Pseudomonadota</taxon>
        <taxon>Gammaproteobacteria</taxon>
        <taxon>Cellvibrionales</taxon>
        <taxon>Halieaceae</taxon>
        <taxon>Luminiphilus</taxon>
    </lineage>
</organism>
<dbReference type="FunFam" id="1.10.630.10:FF:000018">
    <property type="entry name" value="Cytochrome P450 monooxygenase"/>
    <property type="match status" value="1"/>
</dbReference>
<gene>
    <name evidence="9" type="ORF">NOR51B_1041</name>
</gene>
<name>B8KTI9_9GAMM</name>
<evidence type="ECO:0000256" key="2">
    <source>
        <dbReference type="ARBA" id="ARBA00010617"/>
    </source>
</evidence>
<dbReference type="Gene3D" id="1.10.630.10">
    <property type="entry name" value="Cytochrome P450"/>
    <property type="match status" value="1"/>
</dbReference>
<evidence type="ECO:0000313" key="9">
    <source>
        <dbReference type="EMBL" id="EED35098.1"/>
    </source>
</evidence>
<dbReference type="PANTHER" id="PTHR46696">
    <property type="entry name" value="P450, PUTATIVE (EUROFUNG)-RELATED"/>
    <property type="match status" value="1"/>
</dbReference>
<dbReference type="RefSeq" id="WP_009019845.1">
    <property type="nucleotide sequence ID" value="NZ_DS999411.1"/>
</dbReference>
<dbReference type="PRINTS" id="PR00385">
    <property type="entry name" value="P450"/>
</dbReference>
<dbReference type="InterPro" id="IPR036396">
    <property type="entry name" value="Cyt_P450_sf"/>
</dbReference>
<dbReference type="Pfam" id="PF00067">
    <property type="entry name" value="p450"/>
    <property type="match status" value="2"/>
</dbReference>
<accession>B8KTI9</accession>
<dbReference type="AlphaFoldDB" id="B8KTI9"/>
<dbReference type="STRING" id="565045.NOR51B_1041"/>
<dbReference type="InterPro" id="IPR017972">
    <property type="entry name" value="Cyt_P450_CS"/>
</dbReference>
<dbReference type="EMBL" id="DS999411">
    <property type="protein sequence ID" value="EED35098.1"/>
    <property type="molecule type" value="Genomic_DNA"/>
</dbReference>
<dbReference type="InterPro" id="IPR002397">
    <property type="entry name" value="Cyt_P450_B"/>
</dbReference>
<evidence type="ECO:0000256" key="7">
    <source>
        <dbReference type="ARBA" id="ARBA00023033"/>
    </source>
</evidence>
<evidence type="ECO:0000256" key="3">
    <source>
        <dbReference type="ARBA" id="ARBA00022617"/>
    </source>
</evidence>
<sequence>MTKPSIPTVNLSDPEHIECPYTLYRRLHEGGSVAADDAIGKVVAGYDDLAALARNTQTFSSSISEDGHGPRHMGVGSDPVQDDVEEILSHAHPIVNALFTADPPAHTRHRKLISKALSPRSVRRLEPEIRQITDDLIDKFIDKGKLDLLPDFAVPLPVTVIADILGVDRADIWTFKNWGDLMISGNIDVLSHDRRREVAHAVVELHNYFVPRIEERRTHPTDDLLSVMVNTELDGEKPLSTEELLPIIDQILLAGHETTTNLIGNALVVLLNDTALMQRLQENPGDIPAMVEEALRWDPPIQCTFRRATESTSVGDLPIEQGEMVVPLWAGANWDGNVFPSPETFDIDRPMAKPHMGFGFGPHFCAGAELARLEAKIAFEVLLSRLTNLRLDDAASDLSHLPSFASRGYKRIVIDFDRR</sequence>
<dbReference type="eggNOG" id="COG2124">
    <property type="taxonomic scope" value="Bacteria"/>
</dbReference>
<dbReference type="PANTHER" id="PTHR46696:SF1">
    <property type="entry name" value="CYTOCHROME P450 YJIB-RELATED"/>
    <property type="match status" value="1"/>
</dbReference>
<keyword evidence="3 8" id="KW-0349">Heme</keyword>
<keyword evidence="7 8" id="KW-0503">Monooxygenase</keyword>
<protein>
    <submittedName>
        <fullName evidence="9">Cytochrome p450 107b1</fullName>
    </submittedName>
</protein>
<dbReference type="InterPro" id="IPR001128">
    <property type="entry name" value="Cyt_P450"/>
</dbReference>
<comment type="cofactor">
    <cofactor evidence="1">
        <name>heme</name>
        <dbReference type="ChEBI" id="CHEBI:30413"/>
    </cofactor>
</comment>
<dbReference type="GO" id="GO:0016705">
    <property type="term" value="F:oxidoreductase activity, acting on paired donors, with incorporation or reduction of molecular oxygen"/>
    <property type="evidence" value="ECO:0007669"/>
    <property type="project" value="InterPro"/>
</dbReference>
<keyword evidence="4 8" id="KW-0479">Metal-binding</keyword>
<evidence type="ECO:0000256" key="5">
    <source>
        <dbReference type="ARBA" id="ARBA00023002"/>
    </source>
</evidence>
<evidence type="ECO:0000313" key="10">
    <source>
        <dbReference type="Proteomes" id="UP000004699"/>
    </source>
</evidence>
<evidence type="ECO:0000256" key="6">
    <source>
        <dbReference type="ARBA" id="ARBA00023004"/>
    </source>
</evidence>
<keyword evidence="6 8" id="KW-0408">Iron</keyword>
<dbReference type="PROSITE" id="PS00086">
    <property type="entry name" value="CYTOCHROME_P450"/>
    <property type="match status" value="1"/>
</dbReference>
<keyword evidence="5 8" id="KW-0560">Oxidoreductase</keyword>
<dbReference type="PRINTS" id="PR00359">
    <property type="entry name" value="BP450"/>
</dbReference>
<dbReference type="HOGENOM" id="CLU_033716_0_2_6"/>